<gene>
    <name evidence="2" type="ORF">ABWK59_34455</name>
</gene>
<feature type="region of interest" description="Disordered" evidence="1">
    <location>
        <begin position="117"/>
        <end position="145"/>
    </location>
</feature>
<evidence type="ECO:0000256" key="1">
    <source>
        <dbReference type="SAM" id="MobiDB-lite"/>
    </source>
</evidence>
<proteinExistence type="predicted"/>
<dbReference type="RefSeq" id="WP_354644610.1">
    <property type="nucleotide sequence ID" value="NZ_CP159872.1"/>
</dbReference>
<dbReference type="KEGG" id="kcm:ABWK59_34455"/>
<dbReference type="AlphaFoldDB" id="A0AAU8K8H5"/>
<dbReference type="EMBL" id="CP159872">
    <property type="protein sequence ID" value="XCM83673.1"/>
    <property type="molecule type" value="Genomic_DNA"/>
</dbReference>
<organism evidence="2">
    <name type="scientific">Kitasatospora camelliae</name>
    <dbReference type="NCBI Taxonomy" id="3156397"/>
    <lineage>
        <taxon>Bacteria</taxon>
        <taxon>Bacillati</taxon>
        <taxon>Actinomycetota</taxon>
        <taxon>Actinomycetes</taxon>
        <taxon>Kitasatosporales</taxon>
        <taxon>Streptomycetaceae</taxon>
        <taxon>Kitasatospora</taxon>
    </lineage>
</organism>
<reference evidence="2" key="1">
    <citation type="submission" date="2024-06" db="EMBL/GenBank/DDBJ databases">
        <title>The genome sequences of Kitasatospora sp. strain HUAS MG31.</title>
        <authorList>
            <person name="Mo P."/>
        </authorList>
    </citation>
    <scope>NUCLEOTIDE SEQUENCE</scope>
    <source>
        <strain evidence="2">HUAS MG31</strain>
    </source>
</reference>
<accession>A0AAU8K8H5</accession>
<sequence length="145" mass="15813">MLELVSRGVIDGCEAFGEPAFVEQEPPVGLGQDVAFHEQVTQDRAAKRLAADGFPVADNLLARLSPLQFDHINFLAGTRSSARPGPGSGRCANHRSVTMRASYRFCTDGRTRWGPKTIRDGRGFEPRLVGRSHRTGRVASPDVQP</sequence>
<evidence type="ECO:0000313" key="2">
    <source>
        <dbReference type="EMBL" id="XCM83673.1"/>
    </source>
</evidence>
<name>A0AAU8K8H5_9ACTN</name>
<evidence type="ECO:0008006" key="3">
    <source>
        <dbReference type="Google" id="ProtNLM"/>
    </source>
</evidence>
<protein>
    <recommendedName>
        <fullName evidence="3">Tn3 transposase DDE domain-containing protein</fullName>
    </recommendedName>
</protein>